<evidence type="ECO:0000256" key="1">
    <source>
        <dbReference type="SAM" id="Phobius"/>
    </source>
</evidence>
<keyword evidence="1" id="KW-0472">Membrane</keyword>
<keyword evidence="4" id="KW-1185">Reference proteome</keyword>
<feature type="transmembrane region" description="Helical" evidence="1">
    <location>
        <begin position="7"/>
        <end position="24"/>
    </location>
</feature>
<dbReference type="PANTHER" id="PTHR22911:SF79">
    <property type="entry name" value="MOBA-LIKE NTP TRANSFERASE DOMAIN-CONTAINING PROTEIN"/>
    <property type="match status" value="1"/>
</dbReference>
<feature type="domain" description="EamA" evidence="2">
    <location>
        <begin position="144"/>
        <end position="284"/>
    </location>
</feature>
<feature type="transmembrane region" description="Helical" evidence="1">
    <location>
        <begin position="65"/>
        <end position="82"/>
    </location>
</feature>
<feature type="transmembrane region" description="Helical" evidence="1">
    <location>
        <begin position="144"/>
        <end position="163"/>
    </location>
</feature>
<feature type="transmembrane region" description="Helical" evidence="1">
    <location>
        <begin position="175"/>
        <end position="194"/>
    </location>
</feature>
<dbReference type="Pfam" id="PF00892">
    <property type="entry name" value="EamA"/>
    <property type="match status" value="2"/>
</dbReference>
<proteinExistence type="predicted"/>
<feature type="transmembrane region" description="Helical" evidence="1">
    <location>
        <begin position="88"/>
        <end position="108"/>
    </location>
</feature>
<dbReference type="AlphaFoldDB" id="A0A150X2H6"/>
<accession>A0A150X2H6</accession>
<keyword evidence="1" id="KW-1133">Transmembrane helix</keyword>
<feature type="transmembrane region" description="Helical" evidence="1">
    <location>
        <begin position="241"/>
        <end position="260"/>
    </location>
</feature>
<dbReference type="EMBL" id="LRDB01000050">
    <property type="protein sequence ID" value="KYG72916.1"/>
    <property type="molecule type" value="Genomic_DNA"/>
</dbReference>
<evidence type="ECO:0000313" key="4">
    <source>
        <dbReference type="Proteomes" id="UP000075615"/>
    </source>
</evidence>
<dbReference type="SUPFAM" id="SSF103481">
    <property type="entry name" value="Multidrug resistance efflux transporter EmrE"/>
    <property type="match status" value="2"/>
</dbReference>
<dbReference type="InterPro" id="IPR000620">
    <property type="entry name" value="EamA_dom"/>
</dbReference>
<feature type="transmembrane region" description="Helical" evidence="1">
    <location>
        <begin position="36"/>
        <end position="53"/>
    </location>
</feature>
<comment type="caution">
    <text evidence="3">The sequence shown here is derived from an EMBL/GenBank/DDBJ whole genome shotgun (WGS) entry which is preliminary data.</text>
</comment>
<dbReference type="OrthoDB" id="9150437at2"/>
<keyword evidence="1" id="KW-0812">Transmembrane</keyword>
<reference evidence="3 4" key="1">
    <citation type="submission" date="2016-01" db="EMBL/GenBank/DDBJ databases">
        <title>Genome sequencing of Roseivirga echinicomitans KMM 6058.</title>
        <authorList>
            <person name="Selvaratnam C."/>
            <person name="Thevarajoo S."/>
            <person name="Goh K.M."/>
            <person name="Ee R."/>
            <person name="Chan K.-G."/>
            <person name="Chong C.S."/>
        </authorList>
    </citation>
    <scope>NUCLEOTIDE SEQUENCE [LARGE SCALE GENOMIC DNA]</scope>
    <source>
        <strain evidence="3 4">KMM 6058</strain>
    </source>
</reference>
<dbReference type="InterPro" id="IPR037185">
    <property type="entry name" value="EmrE-like"/>
</dbReference>
<feature type="transmembrane region" description="Helical" evidence="1">
    <location>
        <begin position="120"/>
        <end position="138"/>
    </location>
</feature>
<gene>
    <name evidence="3" type="ORF">AWN68_09460</name>
</gene>
<protein>
    <recommendedName>
        <fullName evidence="2">EamA domain-containing protein</fullName>
    </recommendedName>
</protein>
<organism evidence="3 4">
    <name type="scientific">Roseivirga echinicomitans</name>
    <dbReference type="NCBI Taxonomy" id="296218"/>
    <lineage>
        <taxon>Bacteria</taxon>
        <taxon>Pseudomonadati</taxon>
        <taxon>Bacteroidota</taxon>
        <taxon>Cytophagia</taxon>
        <taxon>Cytophagales</taxon>
        <taxon>Roseivirgaceae</taxon>
        <taxon>Roseivirga</taxon>
    </lineage>
</organism>
<dbReference type="STRING" id="296218.AWN68_09460"/>
<feature type="domain" description="EamA" evidence="2">
    <location>
        <begin position="15"/>
        <end position="136"/>
    </location>
</feature>
<dbReference type="Proteomes" id="UP000075615">
    <property type="component" value="Unassembled WGS sequence"/>
</dbReference>
<name>A0A150X2H6_9BACT</name>
<dbReference type="RefSeq" id="WP_068417670.1">
    <property type="nucleotide sequence ID" value="NZ_LRDB01000050.1"/>
</dbReference>
<feature type="transmembrane region" description="Helical" evidence="1">
    <location>
        <begin position="272"/>
        <end position="289"/>
    </location>
</feature>
<feature type="transmembrane region" description="Helical" evidence="1">
    <location>
        <begin position="214"/>
        <end position="234"/>
    </location>
</feature>
<dbReference type="GO" id="GO:0016020">
    <property type="term" value="C:membrane"/>
    <property type="evidence" value="ECO:0007669"/>
    <property type="project" value="InterPro"/>
</dbReference>
<evidence type="ECO:0000259" key="2">
    <source>
        <dbReference type="Pfam" id="PF00892"/>
    </source>
</evidence>
<evidence type="ECO:0000313" key="3">
    <source>
        <dbReference type="EMBL" id="KYG72916.1"/>
    </source>
</evidence>
<sequence length="306" mass="34243">MEASSKDFLKLHFIVFLWGFTAILGNEMTIPATEVVMYRTALASIVLAGFMYFKSKTFQVNISDLRPLILTGFVIAIHWFLFFESARVSNVSVSLAGMATTTFWTSLIEPLVNKRKIRSFEVILGLVVISGLYVIFRFEFSNALGLGLAMASAFMAALFSVLNGKLTHRLSQYTITLYEMAAAAIGIAIFIPFYKYFFLAETTTYAIPTTRDWGLLAILSVVCTVYAFSASVELMKRITAYVVNLTINLEPVYGIILAIIIYGESEEMSSGFYYGTLIILAAVLSYPVIRRSQRRALERKKKLGLQ</sequence>
<dbReference type="PANTHER" id="PTHR22911">
    <property type="entry name" value="ACYL-MALONYL CONDENSING ENZYME-RELATED"/>
    <property type="match status" value="1"/>
</dbReference>